<dbReference type="Proteomes" id="UP000011668">
    <property type="component" value="Unassembled WGS sequence"/>
</dbReference>
<evidence type="ECO:0000313" key="1">
    <source>
        <dbReference type="EMBL" id="ELU39606.1"/>
    </source>
</evidence>
<sequence length="70" mass="7893">MLEQVKHASGDVLTKFESATNTVNALVMGLANALRKAYTLVWYRAYYQMSECIYVCNSIYAQVLVHNVTS</sequence>
<protein>
    <submittedName>
        <fullName evidence="1">Uncharacterized protein</fullName>
    </submittedName>
</protein>
<proteinExistence type="predicted"/>
<dbReference type="EMBL" id="AFRT01001686">
    <property type="protein sequence ID" value="ELU39606.1"/>
    <property type="molecule type" value="Genomic_DNA"/>
</dbReference>
<gene>
    <name evidence="1" type="ORF">AG1IA_06363</name>
</gene>
<dbReference type="AlphaFoldDB" id="L8WN67"/>
<reference evidence="1 2" key="1">
    <citation type="journal article" date="2013" name="Nat. Commun.">
        <title>The evolution and pathogenic mechanisms of the rice sheath blight pathogen.</title>
        <authorList>
            <person name="Zheng A."/>
            <person name="Lin R."/>
            <person name="Xu L."/>
            <person name="Qin P."/>
            <person name="Tang C."/>
            <person name="Ai P."/>
            <person name="Zhang D."/>
            <person name="Liu Y."/>
            <person name="Sun Z."/>
            <person name="Feng H."/>
            <person name="Wang Y."/>
            <person name="Chen Y."/>
            <person name="Liang X."/>
            <person name="Fu R."/>
            <person name="Li Q."/>
            <person name="Zhang J."/>
            <person name="Yu X."/>
            <person name="Xie Z."/>
            <person name="Ding L."/>
            <person name="Guan P."/>
            <person name="Tang J."/>
            <person name="Liang Y."/>
            <person name="Wang S."/>
            <person name="Deng Q."/>
            <person name="Li S."/>
            <person name="Zhu J."/>
            <person name="Wang L."/>
            <person name="Liu H."/>
            <person name="Li P."/>
        </authorList>
    </citation>
    <scope>NUCLEOTIDE SEQUENCE [LARGE SCALE GENOMIC DNA]</scope>
    <source>
        <strain evidence="2">AG-1 IA</strain>
    </source>
</reference>
<dbReference type="HOGENOM" id="CLU_2759552_0_0_1"/>
<comment type="caution">
    <text evidence="1">The sequence shown here is derived from an EMBL/GenBank/DDBJ whole genome shotgun (WGS) entry which is preliminary data.</text>
</comment>
<keyword evidence="2" id="KW-1185">Reference proteome</keyword>
<evidence type="ECO:0000313" key="2">
    <source>
        <dbReference type="Proteomes" id="UP000011668"/>
    </source>
</evidence>
<name>L8WN67_THACA</name>
<organism evidence="1 2">
    <name type="scientific">Thanatephorus cucumeris (strain AG1-IA)</name>
    <name type="common">Rice sheath blight fungus</name>
    <name type="synonym">Rhizoctonia solani</name>
    <dbReference type="NCBI Taxonomy" id="983506"/>
    <lineage>
        <taxon>Eukaryota</taxon>
        <taxon>Fungi</taxon>
        <taxon>Dikarya</taxon>
        <taxon>Basidiomycota</taxon>
        <taxon>Agaricomycotina</taxon>
        <taxon>Agaricomycetes</taxon>
        <taxon>Cantharellales</taxon>
        <taxon>Ceratobasidiaceae</taxon>
        <taxon>Rhizoctonia</taxon>
        <taxon>Rhizoctonia solani AG-1</taxon>
    </lineage>
</organism>
<accession>L8WN67</accession>